<dbReference type="InterPro" id="IPR006407">
    <property type="entry name" value="GlgB"/>
</dbReference>
<dbReference type="CDD" id="cd11322">
    <property type="entry name" value="AmyAc_Glg_BE"/>
    <property type="match status" value="1"/>
</dbReference>
<dbReference type="Proteomes" id="UP000613030">
    <property type="component" value="Unassembled WGS sequence"/>
</dbReference>
<dbReference type="PIRSF" id="PIRSF000463">
    <property type="entry name" value="GlgB"/>
    <property type="match status" value="1"/>
</dbReference>
<dbReference type="EMBL" id="JAERRB010000007">
    <property type="protein sequence ID" value="MBL0743657.1"/>
    <property type="molecule type" value="Genomic_DNA"/>
</dbReference>
<evidence type="ECO:0000256" key="10">
    <source>
        <dbReference type="HAMAP-Rule" id="MF_00685"/>
    </source>
</evidence>
<evidence type="ECO:0000256" key="4">
    <source>
        <dbReference type="ARBA" id="ARBA00009000"/>
    </source>
</evidence>
<dbReference type="Pfam" id="PF00128">
    <property type="entry name" value="Alpha-amylase"/>
    <property type="match status" value="2"/>
</dbReference>
<dbReference type="InterPro" id="IPR037439">
    <property type="entry name" value="Branching_enzy"/>
</dbReference>
<dbReference type="Pfam" id="PF02806">
    <property type="entry name" value="Alpha-amylase_C"/>
    <property type="match status" value="1"/>
</dbReference>
<dbReference type="SUPFAM" id="SSF81296">
    <property type="entry name" value="E set domains"/>
    <property type="match status" value="1"/>
</dbReference>
<dbReference type="PANTHER" id="PTHR43651:SF3">
    <property type="entry name" value="1,4-ALPHA-GLUCAN-BRANCHING ENZYME"/>
    <property type="match status" value="1"/>
</dbReference>
<dbReference type="RefSeq" id="WP_202013009.1">
    <property type="nucleotide sequence ID" value="NZ_JAERRB010000007.1"/>
</dbReference>
<organism evidence="12 13">
    <name type="scientific">Chryseolinea lacunae</name>
    <dbReference type="NCBI Taxonomy" id="2801331"/>
    <lineage>
        <taxon>Bacteria</taxon>
        <taxon>Pseudomonadati</taxon>
        <taxon>Bacteroidota</taxon>
        <taxon>Cytophagia</taxon>
        <taxon>Cytophagales</taxon>
        <taxon>Fulvivirgaceae</taxon>
        <taxon>Chryseolinea</taxon>
    </lineage>
</organism>
<dbReference type="InterPro" id="IPR006048">
    <property type="entry name" value="A-amylase/branching_C"/>
</dbReference>
<dbReference type="GO" id="GO:0003844">
    <property type="term" value="F:1,4-alpha-glucan branching enzyme activity"/>
    <property type="evidence" value="ECO:0007669"/>
    <property type="project" value="UniProtKB-EC"/>
</dbReference>
<feature type="domain" description="Glycosyl hydrolase family 13 catalytic" evidence="11">
    <location>
        <begin position="164"/>
        <end position="515"/>
    </location>
</feature>
<keyword evidence="8 10" id="KW-0320">Glycogen biosynthesis</keyword>
<evidence type="ECO:0000259" key="11">
    <source>
        <dbReference type="SMART" id="SM00642"/>
    </source>
</evidence>
<dbReference type="HAMAP" id="MF_00685">
    <property type="entry name" value="GlgB"/>
    <property type="match status" value="1"/>
</dbReference>
<dbReference type="Gene3D" id="3.20.20.80">
    <property type="entry name" value="Glycosidases"/>
    <property type="match status" value="1"/>
</dbReference>
<dbReference type="EC" id="2.4.1.18" evidence="10"/>
<dbReference type="InterPro" id="IPR017853">
    <property type="entry name" value="GH"/>
</dbReference>
<dbReference type="InterPro" id="IPR004193">
    <property type="entry name" value="Glyco_hydro_13_N"/>
</dbReference>
<comment type="caution">
    <text evidence="12">The sequence shown here is derived from an EMBL/GenBank/DDBJ whole genome shotgun (WGS) entry which is preliminary data.</text>
</comment>
<feature type="active site" description="Proton donor" evidence="10">
    <location>
        <position position="376"/>
    </location>
</feature>
<dbReference type="CDD" id="cd02855">
    <property type="entry name" value="E_set_GBE_prok_N"/>
    <property type="match status" value="1"/>
</dbReference>
<sequence>MSKKTKTPDPIPASFSLLTEFDVHLFKTGKHYKLYDKLGAHRVSHEGQEGTYFAVWAPNAVAISVIGNFNAWKDGQHKLFARWDESGIWEGFFSDISHGEAYKYAIHSNSGEYLEKADPFATFAEMPPMTASIVWAPKFEWKDETWLNERKASAGKPKPYSVYEVHYGSWRRKIEEGDRSLTYPEMAIELVNYVKDMQFTHVEFLPLMEHPFYGSWGYQLTGYFAPTSRYGSPEDFMYLIDSFHRADIGVLLDWVPSHFPGDAHGLFNFDGTHLYEHADPRKGFHPDWKSYIFNYGRSEVRSFLISNAVYWLDKFHIDGLRVDAVASMLYLDYSRKAGEWIPNDHGGNENIEAITFLKEMNEVVYAAFPDAVTIAEESTSWTGVSRPTYIGGLGFGQKWMMGWMHDTLQYFKHEPIHRKYHQNEITFSIMYAFTENFMLPLSHDEVVHGKGSLIGRMPGDEWQRFANLRLMFTYMFAHPGTKLLFMGGEFAQSSEWNHEKSLDWHLLAYDVHKGIQQLVRDLNQFYRNEPALYQHQFEQKGFSWVDYDDRENSVMVFQRQGEGKENVLIIVCNFTPETRRHYRVGVPYRGNWKEVFNSDQKKYAGSGVLNEGTLLTSPVKYHGRDYSISLTLPPLGISILRLEKEISEFDLNDLGT</sequence>
<protein>
    <recommendedName>
        <fullName evidence="10">1,4-alpha-glucan branching enzyme GlgB</fullName>
        <ecNumber evidence="10">2.4.1.18</ecNumber>
    </recommendedName>
    <alternativeName>
        <fullName evidence="10">1,4-alpha-D-glucan:1,4-alpha-D-glucan 6-glucosyl-transferase</fullName>
    </alternativeName>
    <alternativeName>
        <fullName evidence="10">Alpha-(1-&gt;4)-glucan branching enzyme</fullName>
    </alternativeName>
    <alternativeName>
        <fullName evidence="10">Glycogen branching enzyme</fullName>
        <shortName evidence="10">BE</shortName>
    </alternativeName>
</protein>
<dbReference type="SUPFAM" id="SSF51445">
    <property type="entry name" value="(Trans)glycosidases"/>
    <property type="match status" value="1"/>
</dbReference>
<dbReference type="InterPro" id="IPR013780">
    <property type="entry name" value="Glyco_hydro_b"/>
</dbReference>
<comment type="function">
    <text evidence="2 10">Catalyzes the formation of the alpha-1,6-glucosidic linkages in glycogen by scission of a 1,4-alpha-linked oligosaccharide from growing alpha-1,4-glucan chains and the subsequent attachment of the oligosaccharide to the alpha-1,6 position.</text>
</comment>
<proteinExistence type="inferred from homology"/>
<evidence type="ECO:0000256" key="5">
    <source>
        <dbReference type="ARBA" id="ARBA00022600"/>
    </source>
</evidence>
<comment type="subunit">
    <text evidence="10">Monomer.</text>
</comment>
<comment type="catalytic activity">
    <reaction evidence="1 10">
        <text>Transfers a segment of a (1-&gt;4)-alpha-D-glucan chain to a primary hydroxy group in a similar glucan chain.</text>
        <dbReference type="EC" id="2.4.1.18"/>
    </reaction>
</comment>
<keyword evidence="6 10" id="KW-0328">Glycosyltransferase</keyword>
<dbReference type="NCBIfam" id="NF008967">
    <property type="entry name" value="PRK12313.1"/>
    <property type="match status" value="1"/>
</dbReference>
<dbReference type="Pfam" id="PF02922">
    <property type="entry name" value="CBM_48"/>
    <property type="match status" value="1"/>
</dbReference>
<comment type="similarity">
    <text evidence="4 10">Belongs to the glycosyl hydrolase 13 family. GlgB subfamily.</text>
</comment>
<dbReference type="NCBIfam" id="TIGR01515">
    <property type="entry name" value="branching_enzym"/>
    <property type="match status" value="1"/>
</dbReference>
<dbReference type="PANTHER" id="PTHR43651">
    <property type="entry name" value="1,4-ALPHA-GLUCAN-BRANCHING ENZYME"/>
    <property type="match status" value="1"/>
</dbReference>
<name>A0ABS1KWM2_9BACT</name>
<dbReference type="SMART" id="SM00642">
    <property type="entry name" value="Aamy"/>
    <property type="match status" value="1"/>
</dbReference>
<dbReference type="InterPro" id="IPR006047">
    <property type="entry name" value="GH13_cat_dom"/>
</dbReference>
<evidence type="ECO:0000256" key="2">
    <source>
        <dbReference type="ARBA" id="ARBA00002953"/>
    </source>
</evidence>
<evidence type="ECO:0000256" key="8">
    <source>
        <dbReference type="ARBA" id="ARBA00023056"/>
    </source>
</evidence>
<accession>A0ABS1KWM2</accession>
<evidence type="ECO:0000313" key="13">
    <source>
        <dbReference type="Proteomes" id="UP000613030"/>
    </source>
</evidence>
<dbReference type="InterPro" id="IPR013783">
    <property type="entry name" value="Ig-like_fold"/>
</dbReference>
<dbReference type="InterPro" id="IPR044143">
    <property type="entry name" value="GlgB_N_E_set_prok"/>
</dbReference>
<evidence type="ECO:0000313" key="12">
    <source>
        <dbReference type="EMBL" id="MBL0743657.1"/>
    </source>
</evidence>
<evidence type="ECO:0000256" key="6">
    <source>
        <dbReference type="ARBA" id="ARBA00022676"/>
    </source>
</evidence>
<feature type="active site" description="Nucleophile" evidence="10">
    <location>
        <position position="323"/>
    </location>
</feature>
<keyword evidence="5 10" id="KW-0321">Glycogen metabolism</keyword>
<dbReference type="Gene3D" id="2.60.40.1180">
    <property type="entry name" value="Golgi alpha-mannosidase II"/>
    <property type="match status" value="1"/>
</dbReference>
<dbReference type="NCBIfam" id="NF003811">
    <property type="entry name" value="PRK05402.1"/>
    <property type="match status" value="1"/>
</dbReference>
<comment type="pathway">
    <text evidence="3 10">Glycan biosynthesis; glycogen biosynthesis.</text>
</comment>
<evidence type="ECO:0000256" key="7">
    <source>
        <dbReference type="ARBA" id="ARBA00022679"/>
    </source>
</evidence>
<keyword evidence="9 10" id="KW-0119">Carbohydrate metabolism</keyword>
<evidence type="ECO:0000256" key="1">
    <source>
        <dbReference type="ARBA" id="ARBA00000826"/>
    </source>
</evidence>
<gene>
    <name evidence="10 12" type="primary">glgB</name>
    <name evidence="12" type="ORF">JI741_20655</name>
</gene>
<keyword evidence="13" id="KW-1185">Reference proteome</keyword>
<evidence type="ECO:0000256" key="9">
    <source>
        <dbReference type="ARBA" id="ARBA00023277"/>
    </source>
</evidence>
<dbReference type="SUPFAM" id="SSF51011">
    <property type="entry name" value="Glycosyl hydrolase domain"/>
    <property type="match status" value="1"/>
</dbReference>
<keyword evidence="7 10" id="KW-0808">Transferase</keyword>
<reference evidence="12 13" key="1">
    <citation type="submission" date="2021-01" db="EMBL/GenBank/DDBJ databases">
        <title>Chryseolinea sp. Jin1 Genome sequencing and assembly.</title>
        <authorList>
            <person name="Kim I."/>
        </authorList>
    </citation>
    <scope>NUCLEOTIDE SEQUENCE [LARGE SCALE GENOMIC DNA]</scope>
    <source>
        <strain evidence="12 13">Jin1</strain>
    </source>
</reference>
<dbReference type="InterPro" id="IPR014756">
    <property type="entry name" value="Ig_E-set"/>
</dbReference>
<dbReference type="Gene3D" id="2.60.40.10">
    <property type="entry name" value="Immunoglobulins"/>
    <property type="match status" value="1"/>
</dbReference>
<evidence type="ECO:0000256" key="3">
    <source>
        <dbReference type="ARBA" id="ARBA00004964"/>
    </source>
</evidence>